<dbReference type="PRINTS" id="PR00344">
    <property type="entry name" value="BCTRLSENSOR"/>
</dbReference>
<dbReference type="GO" id="GO:0000155">
    <property type="term" value="F:phosphorelay sensor kinase activity"/>
    <property type="evidence" value="ECO:0007669"/>
    <property type="project" value="InterPro"/>
</dbReference>
<dbReference type="Proteomes" id="UP000190135">
    <property type="component" value="Unassembled WGS sequence"/>
</dbReference>
<dbReference type="Gene3D" id="6.10.340.10">
    <property type="match status" value="1"/>
</dbReference>
<dbReference type="Pfam" id="PF00672">
    <property type="entry name" value="HAMP"/>
    <property type="match status" value="1"/>
</dbReference>
<dbReference type="PROSITE" id="PS50109">
    <property type="entry name" value="HIS_KIN"/>
    <property type="match status" value="1"/>
</dbReference>
<proteinExistence type="predicted"/>
<dbReference type="EMBL" id="FUXL01000004">
    <property type="protein sequence ID" value="SJZ91417.1"/>
    <property type="molecule type" value="Genomic_DNA"/>
</dbReference>
<dbReference type="SUPFAM" id="SSF47384">
    <property type="entry name" value="Homodimeric domain of signal transducing histidine kinase"/>
    <property type="match status" value="1"/>
</dbReference>
<dbReference type="RefSeq" id="WP_078707568.1">
    <property type="nucleotide sequence ID" value="NZ_FUXL01000004.1"/>
</dbReference>
<evidence type="ECO:0000313" key="12">
    <source>
        <dbReference type="Proteomes" id="UP000190135"/>
    </source>
</evidence>
<feature type="transmembrane region" description="Helical" evidence="8">
    <location>
        <begin position="48"/>
        <end position="70"/>
    </location>
</feature>
<evidence type="ECO:0000256" key="3">
    <source>
        <dbReference type="ARBA" id="ARBA00012438"/>
    </source>
</evidence>
<dbReference type="SMART" id="SM00388">
    <property type="entry name" value="HisKA"/>
    <property type="match status" value="1"/>
</dbReference>
<dbReference type="SUPFAM" id="SSF158472">
    <property type="entry name" value="HAMP domain-like"/>
    <property type="match status" value="1"/>
</dbReference>
<dbReference type="SUPFAM" id="SSF55874">
    <property type="entry name" value="ATPase domain of HSP90 chaperone/DNA topoisomerase II/histidine kinase"/>
    <property type="match status" value="1"/>
</dbReference>
<protein>
    <recommendedName>
        <fullName evidence="3">histidine kinase</fullName>
        <ecNumber evidence="3">2.7.13.3</ecNumber>
    </recommendedName>
</protein>
<sequence length="623" mass="65955">MNDTVYAARPPSSDQDKAHAVADTPANPDIAAALDGTPRPKRGLRRRLMWLAAGVFLVILAFEGMALVGLERLDGVLREIQSEASQDARKVLLLAESTAGLSLAADRFTKVRDRQALFRAEADLRAEIDAFSEMARQLPTVHAGAETPSPMPPIINAANRLDGVLRELAATAGEAIDAHAGMNAAEEDLGNVKAALLHAQDLTPANTEALALASMAVVSDDPEEVKRLRATYRDLVARSGRPMALGLLTPLFDRRLTVLDVEARQASLVSAATVAAAEVASLGRRYGEILDLISAERVAELTRALSLGKLVAIGAGLIALLAAFFIANAFLRGVVADLTGIAEAMRRLSKGDTSARVPGTARTDEIGALADAFAVFKSQVIERARMARTLQQAERLEAIGRLTGGIVHDFNNILTAITTNAQLIHDDADPASPARTRALRTLEAAERGSAMVQQLLTFGRRRPLAPEATDIDAMIAAIVDLVSAGFGEGVALRRRATTAGDGRPLLAHVDPEQLENALINLLFNARDAVANAGTIEIAAELSPDGDVRITVADDGCGMTPDVLDHIFEPFFSTKPAHAGSGLGLATVYGFVRQSGGEIAVTSEPCVGTRVMMDLPRFPRVSAT</sequence>
<accession>A0A1T4PJI4</accession>
<comment type="subcellular location">
    <subcellularLocation>
        <location evidence="2">Membrane</location>
    </subcellularLocation>
</comment>
<keyword evidence="8" id="KW-0472">Membrane</keyword>
<evidence type="ECO:0000259" key="9">
    <source>
        <dbReference type="PROSITE" id="PS50109"/>
    </source>
</evidence>
<dbReference type="InterPro" id="IPR036890">
    <property type="entry name" value="HATPase_C_sf"/>
</dbReference>
<evidence type="ECO:0000259" key="10">
    <source>
        <dbReference type="PROSITE" id="PS50885"/>
    </source>
</evidence>
<comment type="catalytic activity">
    <reaction evidence="1">
        <text>ATP + protein L-histidine = ADP + protein N-phospho-L-histidine.</text>
        <dbReference type="EC" id="2.7.13.3"/>
    </reaction>
</comment>
<dbReference type="PROSITE" id="PS50885">
    <property type="entry name" value="HAMP"/>
    <property type="match status" value="1"/>
</dbReference>
<dbReference type="Gene3D" id="1.10.287.130">
    <property type="match status" value="1"/>
</dbReference>
<feature type="domain" description="HAMP" evidence="10">
    <location>
        <begin position="332"/>
        <end position="385"/>
    </location>
</feature>
<evidence type="ECO:0000256" key="7">
    <source>
        <dbReference type="SAM" id="MobiDB-lite"/>
    </source>
</evidence>
<keyword evidence="8" id="KW-0812">Transmembrane</keyword>
<dbReference type="SMART" id="SM00304">
    <property type="entry name" value="HAMP"/>
    <property type="match status" value="1"/>
</dbReference>
<dbReference type="InterPro" id="IPR003660">
    <property type="entry name" value="HAMP_dom"/>
</dbReference>
<dbReference type="Pfam" id="PF02518">
    <property type="entry name" value="HATPase_c"/>
    <property type="match status" value="1"/>
</dbReference>
<gene>
    <name evidence="11" type="ORF">SAMN05428963_1048</name>
</gene>
<dbReference type="InterPro" id="IPR004358">
    <property type="entry name" value="Sig_transdc_His_kin-like_C"/>
</dbReference>
<dbReference type="AlphaFoldDB" id="A0A1T4PJI4"/>
<dbReference type="InterPro" id="IPR003594">
    <property type="entry name" value="HATPase_dom"/>
</dbReference>
<feature type="transmembrane region" description="Helical" evidence="8">
    <location>
        <begin position="310"/>
        <end position="331"/>
    </location>
</feature>
<dbReference type="InterPro" id="IPR005467">
    <property type="entry name" value="His_kinase_dom"/>
</dbReference>
<keyword evidence="8" id="KW-1133">Transmembrane helix</keyword>
<keyword evidence="4" id="KW-0597">Phosphoprotein</keyword>
<name>A0A1T4PJI4_9HYPH</name>
<reference evidence="11 12" key="1">
    <citation type="submission" date="2017-02" db="EMBL/GenBank/DDBJ databases">
        <authorList>
            <person name="Peterson S.W."/>
        </authorList>
    </citation>
    <scope>NUCLEOTIDE SEQUENCE [LARGE SCALE GENOMIC DNA]</scope>
    <source>
        <strain evidence="11 12">USBA 369</strain>
    </source>
</reference>
<evidence type="ECO:0000256" key="8">
    <source>
        <dbReference type="SAM" id="Phobius"/>
    </source>
</evidence>
<dbReference type="OrthoDB" id="7967436at2"/>
<dbReference type="PANTHER" id="PTHR43065:SF42">
    <property type="entry name" value="TWO-COMPONENT SENSOR PPRA"/>
    <property type="match status" value="1"/>
</dbReference>
<evidence type="ECO:0000256" key="5">
    <source>
        <dbReference type="ARBA" id="ARBA00022679"/>
    </source>
</evidence>
<dbReference type="SMART" id="SM00387">
    <property type="entry name" value="HATPase_c"/>
    <property type="match status" value="1"/>
</dbReference>
<keyword evidence="6" id="KW-0418">Kinase</keyword>
<dbReference type="InterPro" id="IPR003661">
    <property type="entry name" value="HisK_dim/P_dom"/>
</dbReference>
<feature type="domain" description="Histidine kinase" evidence="9">
    <location>
        <begin position="405"/>
        <end position="618"/>
    </location>
</feature>
<keyword evidence="12" id="KW-1185">Reference proteome</keyword>
<keyword evidence="5" id="KW-0808">Transferase</keyword>
<organism evidence="11 12">
    <name type="scientific">Consotaella salsifontis</name>
    <dbReference type="NCBI Taxonomy" id="1365950"/>
    <lineage>
        <taxon>Bacteria</taxon>
        <taxon>Pseudomonadati</taxon>
        <taxon>Pseudomonadota</taxon>
        <taxon>Alphaproteobacteria</taxon>
        <taxon>Hyphomicrobiales</taxon>
        <taxon>Aurantimonadaceae</taxon>
        <taxon>Consotaella</taxon>
    </lineage>
</organism>
<evidence type="ECO:0000256" key="2">
    <source>
        <dbReference type="ARBA" id="ARBA00004370"/>
    </source>
</evidence>
<evidence type="ECO:0000256" key="6">
    <source>
        <dbReference type="ARBA" id="ARBA00022777"/>
    </source>
</evidence>
<feature type="region of interest" description="Disordered" evidence="7">
    <location>
        <begin position="1"/>
        <end position="20"/>
    </location>
</feature>
<evidence type="ECO:0000313" key="11">
    <source>
        <dbReference type="EMBL" id="SJZ91417.1"/>
    </source>
</evidence>
<dbReference type="PANTHER" id="PTHR43065">
    <property type="entry name" value="SENSOR HISTIDINE KINASE"/>
    <property type="match status" value="1"/>
</dbReference>
<dbReference type="GO" id="GO:0016020">
    <property type="term" value="C:membrane"/>
    <property type="evidence" value="ECO:0007669"/>
    <property type="project" value="UniProtKB-SubCell"/>
</dbReference>
<dbReference type="CDD" id="cd00082">
    <property type="entry name" value="HisKA"/>
    <property type="match status" value="1"/>
</dbReference>
<dbReference type="EC" id="2.7.13.3" evidence="3"/>
<dbReference type="Gene3D" id="3.30.565.10">
    <property type="entry name" value="Histidine kinase-like ATPase, C-terminal domain"/>
    <property type="match status" value="1"/>
</dbReference>
<dbReference type="STRING" id="1365950.SAMN05428963_1048"/>
<evidence type="ECO:0000256" key="4">
    <source>
        <dbReference type="ARBA" id="ARBA00022553"/>
    </source>
</evidence>
<dbReference type="InterPro" id="IPR036097">
    <property type="entry name" value="HisK_dim/P_sf"/>
</dbReference>
<dbReference type="CDD" id="cd06225">
    <property type="entry name" value="HAMP"/>
    <property type="match status" value="1"/>
</dbReference>
<evidence type="ECO:0000256" key="1">
    <source>
        <dbReference type="ARBA" id="ARBA00000085"/>
    </source>
</evidence>